<dbReference type="Proteomes" id="UP000053989">
    <property type="component" value="Unassembled WGS sequence"/>
</dbReference>
<dbReference type="STRING" id="1036808.A0A0C3EGA8"/>
<feature type="compositionally biased region" description="Polar residues" evidence="10">
    <location>
        <begin position="865"/>
        <end position="875"/>
    </location>
</feature>
<name>A0A0C3EGA8_9AGAM</name>
<dbReference type="AlphaFoldDB" id="A0A0C3EGA8"/>
<feature type="coiled-coil region" evidence="9">
    <location>
        <begin position="187"/>
        <end position="281"/>
    </location>
</feature>
<dbReference type="GO" id="GO:0016887">
    <property type="term" value="F:ATP hydrolysis activity"/>
    <property type="evidence" value="ECO:0007669"/>
    <property type="project" value="InterPro"/>
</dbReference>
<comment type="similarity">
    <text evidence="2">Belongs to the SMC family. SMC3 subfamily.</text>
</comment>
<dbReference type="Gene3D" id="3.30.70.1620">
    <property type="match status" value="1"/>
</dbReference>
<keyword evidence="3" id="KW-0132">Cell division</keyword>
<evidence type="ECO:0000256" key="7">
    <source>
        <dbReference type="ARBA" id="ARBA00023306"/>
    </source>
</evidence>
<feature type="domain" description="SMC hinge" evidence="11">
    <location>
        <begin position="523"/>
        <end position="636"/>
    </location>
</feature>
<dbReference type="OrthoDB" id="431497at2759"/>
<dbReference type="GO" id="GO:0005634">
    <property type="term" value="C:nucleus"/>
    <property type="evidence" value="ECO:0007669"/>
    <property type="project" value="UniProtKB-SubCell"/>
</dbReference>
<evidence type="ECO:0000256" key="3">
    <source>
        <dbReference type="ARBA" id="ARBA00022618"/>
    </source>
</evidence>
<dbReference type="PANTHER" id="PTHR43977">
    <property type="entry name" value="STRUCTURAL MAINTENANCE OF CHROMOSOMES PROTEIN 3"/>
    <property type="match status" value="1"/>
</dbReference>
<dbReference type="InterPro" id="IPR041741">
    <property type="entry name" value="SMC3_ABC_euk"/>
</dbReference>
<keyword evidence="7" id="KW-0131">Cell cycle</keyword>
<dbReference type="InterPro" id="IPR036277">
    <property type="entry name" value="SMC_hinge_sf"/>
</dbReference>
<feature type="coiled-coil region" evidence="9">
    <location>
        <begin position="724"/>
        <end position="758"/>
    </location>
</feature>
<evidence type="ECO:0000256" key="4">
    <source>
        <dbReference type="ARBA" id="ARBA00022776"/>
    </source>
</evidence>
<evidence type="ECO:0000256" key="5">
    <source>
        <dbReference type="ARBA" id="ARBA00023054"/>
    </source>
</evidence>
<sequence>MYIKTLTIQGFKSYRDQTQIEPFSPKHNVVVGRNGSGKSNFFAAIRFVLSDAYTSMTREERQALLHEGVSVTTTLSAYVEIVFDNADNRFPTGREEVILRRTIGLKKDEYSLDKKSASKADVMNLLESAGFSKSNPYYIVPQGRITALTNAKDHERLTLLKEVAGTKVYEQRRTESLRIMAETDAKRTKINELLEYIESRLQELEEEKEELREFQEKDKERRCLEYALYQRELEEVGEALEEIEEERRGEVHGANVRREQYETREKEIQRLEQKISETKHALSTSMITRQDAQTELTDLVRSRTELECIIADLQSAGEQEGGRRAELEKEIATVKHQISSKEHELGALIPQWSDYRTREAAEKRKMEDTKAQLSALFAKQGRVKRFRTKAERDNYLQQEIASLESYQKNRGSVLESTKGDLTSTRETLSEVTRRIDGLQDSVEDGKKRVRDLGDQLSELKDKQNDFAERRKELWREDSKLDGLLSHAADELKSAERNLASMMDKDTGSGLRAVDRIAERHNLEGVYGPLYRLFEIPDTTFSTAVELTAGNSLFHVVVDSDQTATKVLDIMLKEKTGRVTFMPLNRLKPKNPSVPPNQDALPLLDKIRFDAIHEKAFHQVFGKTWVCRDLTVAAAYVKSHGVNTITLDGDKVDRKGALTGGYYDIRRSRIEGIKNVATWKTKYDADKKRSEEVKTAITTTDQEITRITGKIQVLTIQQAQARESRENYLQDWNSLNRERERLEARLLSLEAEINDFETELSGTAARLQGYHEELASPLTKALTDEEANLMDILGVEVEERRRRVLELAKNRAEVDGRKNLLEIELNEGLRRRHRELQAKLESLGEAYSEGRASGQTLESRRRELKSQNASITAATKRSQDADKEFEKLNNELQDVRSALEKVQQQQSEDSRSVTKLQKNTERYLAKKQMLAARKDECNRNIRDLGVLPEEAFEKYTNEKLDRLVKKLHTVNEGLKKFAHVNKKAFEQYNSFTKQRDQLLQRREDLDKSAASIEELVTVLDQRKDEAIERTFKQVASNFEEVFEKLVPAGRGRLIIQRRIDQDDDAMDEADDTQQSSIDNYTGVAIKVSFNSKVDEGLRIQQLSGGQKSLVALALVFAIQKCDPAPFYLFDEIDANLDAQYRTAVADMIKSLSHTGQFITTTFRPEMLVTADKFYGVLFNNQKVSTIRSIKREEAMEFVDQEAQAQ</sequence>
<dbReference type="SMART" id="SM00968">
    <property type="entry name" value="SMC_hinge"/>
    <property type="match status" value="1"/>
</dbReference>
<dbReference type="FunCoup" id="A0A0C3EGA8">
    <property type="interactions" value="833"/>
</dbReference>
<evidence type="ECO:0000256" key="6">
    <source>
        <dbReference type="ARBA" id="ARBA00023242"/>
    </source>
</evidence>
<keyword evidence="13" id="KW-1185">Reference proteome</keyword>
<evidence type="ECO:0000313" key="12">
    <source>
        <dbReference type="EMBL" id="KIM66951.1"/>
    </source>
</evidence>
<dbReference type="Gene3D" id="1.20.1060.20">
    <property type="match status" value="1"/>
</dbReference>
<evidence type="ECO:0000256" key="8">
    <source>
        <dbReference type="PIRNR" id="PIRNR005719"/>
    </source>
</evidence>
<dbReference type="GO" id="GO:0005694">
    <property type="term" value="C:chromosome"/>
    <property type="evidence" value="ECO:0007669"/>
    <property type="project" value="InterPro"/>
</dbReference>
<dbReference type="InterPro" id="IPR027417">
    <property type="entry name" value="P-loop_NTPase"/>
</dbReference>
<protein>
    <recommendedName>
        <fullName evidence="8">Structural maintenance of chromosomes protein</fullName>
    </recommendedName>
</protein>
<feature type="coiled-coil region" evidence="9">
    <location>
        <begin position="442"/>
        <end position="504"/>
    </location>
</feature>
<keyword evidence="5 9" id="KW-0175">Coiled coil</keyword>
<evidence type="ECO:0000313" key="13">
    <source>
        <dbReference type="Proteomes" id="UP000053989"/>
    </source>
</evidence>
<dbReference type="HOGENOM" id="CLU_001042_5_0_1"/>
<dbReference type="InterPro" id="IPR003395">
    <property type="entry name" value="RecF/RecN/SMC_N"/>
</dbReference>
<reference evidence="12 13" key="1">
    <citation type="submission" date="2014-04" db="EMBL/GenBank/DDBJ databases">
        <authorList>
            <consortium name="DOE Joint Genome Institute"/>
            <person name="Kuo A."/>
            <person name="Kohler A."/>
            <person name="Nagy L.G."/>
            <person name="Floudas D."/>
            <person name="Copeland A."/>
            <person name="Barry K.W."/>
            <person name="Cichocki N."/>
            <person name="Veneault-Fourrey C."/>
            <person name="LaButti K."/>
            <person name="Lindquist E.A."/>
            <person name="Lipzen A."/>
            <person name="Lundell T."/>
            <person name="Morin E."/>
            <person name="Murat C."/>
            <person name="Sun H."/>
            <person name="Tunlid A."/>
            <person name="Henrissat B."/>
            <person name="Grigoriev I.V."/>
            <person name="Hibbett D.S."/>
            <person name="Martin F."/>
            <person name="Nordberg H.P."/>
            <person name="Cantor M.N."/>
            <person name="Hua S.X."/>
        </authorList>
    </citation>
    <scope>NUCLEOTIDE SEQUENCE [LARGE SCALE GENOMIC DNA]</scope>
    <source>
        <strain evidence="12 13">Foug A</strain>
    </source>
</reference>
<keyword evidence="4" id="KW-0498">Mitosis</keyword>
<evidence type="ECO:0000256" key="1">
    <source>
        <dbReference type="ARBA" id="ARBA00004123"/>
    </source>
</evidence>
<evidence type="ECO:0000259" key="11">
    <source>
        <dbReference type="SMART" id="SM00968"/>
    </source>
</evidence>
<dbReference type="FunFam" id="3.40.50.300:FF:000424">
    <property type="entry name" value="Structural maintenance of chromosomes 3"/>
    <property type="match status" value="1"/>
</dbReference>
<dbReference type="EMBL" id="KN822015">
    <property type="protein sequence ID" value="KIM66951.1"/>
    <property type="molecule type" value="Genomic_DNA"/>
</dbReference>
<dbReference type="GO" id="GO:0007059">
    <property type="term" value="P:chromosome segregation"/>
    <property type="evidence" value="ECO:0007669"/>
    <property type="project" value="UniProtKB-ARBA"/>
</dbReference>
<keyword evidence="6 8" id="KW-0539">Nucleus</keyword>
<feature type="region of interest" description="Disordered" evidence="10">
    <location>
        <begin position="846"/>
        <end position="881"/>
    </location>
</feature>
<dbReference type="InterPro" id="IPR024704">
    <property type="entry name" value="SMC"/>
</dbReference>
<evidence type="ECO:0000256" key="10">
    <source>
        <dbReference type="SAM" id="MobiDB-lite"/>
    </source>
</evidence>
<dbReference type="GO" id="GO:0051276">
    <property type="term" value="P:chromosome organization"/>
    <property type="evidence" value="ECO:0007669"/>
    <property type="project" value="InterPro"/>
</dbReference>
<evidence type="ECO:0000256" key="9">
    <source>
        <dbReference type="SAM" id="Coils"/>
    </source>
</evidence>
<dbReference type="PIRSF" id="PIRSF005719">
    <property type="entry name" value="SMC"/>
    <property type="match status" value="1"/>
</dbReference>
<comment type="subcellular location">
    <subcellularLocation>
        <location evidence="1 8">Nucleus</location>
    </subcellularLocation>
</comment>
<dbReference type="Gene3D" id="3.40.50.300">
    <property type="entry name" value="P-loop containing nucleotide triphosphate hydrolases"/>
    <property type="match status" value="2"/>
</dbReference>
<dbReference type="SUPFAM" id="SSF75553">
    <property type="entry name" value="Smc hinge domain"/>
    <property type="match status" value="1"/>
</dbReference>
<dbReference type="Pfam" id="PF06470">
    <property type="entry name" value="SMC_hinge"/>
    <property type="match status" value="1"/>
</dbReference>
<proteinExistence type="inferred from homology"/>
<dbReference type="GO" id="GO:0005524">
    <property type="term" value="F:ATP binding"/>
    <property type="evidence" value="ECO:0007669"/>
    <property type="project" value="InterPro"/>
</dbReference>
<organism evidence="12 13">
    <name type="scientific">Scleroderma citrinum Foug A</name>
    <dbReference type="NCBI Taxonomy" id="1036808"/>
    <lineage>
        <taxon>Eukaryota</taxon>
        <taxon>Fungi</taxon>
        <taxon>Dikarya</taxon>
        <taxon>Basidiomycota</taxon>
        <taxon>Agaricomycotina</taxon>
        <taxon>Agaricomycetes</taxon>
        <taxon>Agaricomycetidae</taxon>
        <taxon>Boletales</taxon>
        <taxon>Sclerodermatineae</taxon>
        <taxon>Sclerodermataceae</taxon>
        <taxon>Scleroderma</taxon>
    </lineage>
</organism>
<dbReference type="SUPFAM" id="SSF57997">
    <property type="entry name" value="Tropomyosin"/>
    <property type="match status" value="1"/>
</dbReference>
<dbReference type="Pfam" id="PF02463">
    <property type="entry name" value="SMC_N"/>
    <property type="match status" value="1"/>
</dbReference>
<evidence type="ECO:0000256" key="2">
    <source>
        <dbReference type="ARBA" id="ARBA00005917"/>
    </source>
</evidence>
<dbReference type="InParanoid" id="A0A0C3EGA8"/>
<dbReference type="CDD" id="cd03272">
    <property type="entry name" value="ABC_SMC3_euk"/>
    <property type="match status" value="1"/>
</dbReference>
<gene>
    <name evidence="12" type="ORF">SCLCIDRAFT_1211036</name>
</gene>
<dbReference type="SUPFAM" id="SSF52540">
    <property type="entry name" value="P-loop containing nucleoside triphosphate hydrolases"/>
    <property type="match status" value="1"/>
</dbReference>
<dbReference type="FunFam" id="3.40.50.300:FF:000370">
    <property type="entry name" value="Structural maintenance of chromosomes 3"/>
    <property type="match status" value="1"/>
</dbReference>
<reference evidence="13" key="2">
    <citation type="submission" date="2015-01" db="EMBL/GenBank/DDBJ databases">
        <title>Evolutionary Origins and Diversification of the Mycorrhizal Mutualists.</title>
        <authorList>
            <consortium name="DOE Joint Genome Institute"/>
            <consortium name="Mycorrhizal Genomics Consortium"/>
            <person name="Kohler A."/>
            <person name="Kuo A."/>
            <person name="Nagy L.G."/>
            <person name="Floudas D."/>
            <person name="Copeland A."/>
            <person name="Barry K.W."/>
            <person name="Cichocki N."/>
            <person name="Veneault-Fourrey C."/>
            <person name="LaButti K."/>
            <person name="Lindquist E.A."/>
            <person name="Lipzen A."/>
            <person name="Lundell T."/>
            <person name="Morin E."/>
            <person name="Murat C."/>
            <person name="Riley R."/>
            <person name="Ohm R."/>
            <person name="Sun H."/>
            <person name="Tunlid A."/>
            <person name="Henrissat B."/>
            <person name="Grigoriev I.V."/>
            <person name="Hibbett D.S."/>
            <person name="Martin F."/>
        </authorList>
    </citation>
    <scope>NUCLEOTIDE SEQUENCE [LARGE SCALE GENOMIC DNA]</scope>
    <source>
        <strain evidence="13">Foug A</strain>
    </source>
</reference>
<dbReference type="InterPro" id="IPR010935">
    <property type="entry name" value="SMC_hinge"/>
</dbReference>
<accession>A0A0C3EGA8</accession>
<dbReference type="GO" id="GO:0051301">
    <property type="term" value="P:cell division"/>
    <property type="evidence" value="ECO:0007669"/>
    <property type="project" value="UniProtKB-KW"/>
</dbReference>